<evidence type="ECO:0000313" key="11">
    <source>
        <dbReference type="Proteomes" id="UP000287394"/>
    </source>
</evidence>
<protein>
    <submittedName>
        <fullName evidence="10">Aminopeptidase</fullName>
    </submittedName>
</protein>
<dbReference type="GO" id="GO:0004177">
    <property type="term" value="F:aminopeptidase activity"/>
    <property type="evidence" value="ECO:0007669"/>
    <property type="project" value="UniProtKB-KW"/>
</dbReference>
<organism evidence="10 11">
    <name type="scientific">Capsulimonas corticalis</name>
    <dbReference type="NCBI Taxonomy" id="2219043"/>
    <lineage>
        <taxon>Bacteria</taxon>
        <taxon>Bacillati</taxon>
        <taxon>Armatimonadota</taxon>
        <taxon>Armatimonadia</taxon>
        <taxon>Capsulimonadales</taxon>
        <taxon>Capsulimonadaceae</taxon>
        <taxon>Capsulimonas</taxon>
    </lineage>
</organism>
<comment type="similarity">
    <text evidence="4">Belongs to the peptidase M29 family.</text>
</comment>
<dbReference type="PANTHER" id="PTHR34448:SF1">
    <property type="entry name" value="BLL6088 PROTEIN"/>
    <property type="match status" value="1"/>
</dbReference>
<keyword evidence="8" id="KW-0378">Hydrolase</keyword>
<evidence type="ECO:0000256" key="7">
    <source>
        <dbReference type="ARBA" id="ARBA00022723"/>
    </source>
</evidence>
<comment type="cofactor">
    <cofactor evidence="3">
        <name>Zn(2+)</name>
        <dbReference type="ChEBI" id="CHEBI:29105"/>
    </cofactor>
</comment>
<dbReference type="Proteomes" id="UP000287394">
    <property type="component" value="Chromosome"/>
</dbReference>
<reference evidence="10 11" key="1">
    <citation type="journal article" date="2019" name="Int. J. Syst. Evol. Microbiol.">
        <title>Capsulimonas corticalis gen. nov., sp. nov., an aerobic capsulated bacterium, of a novel bacterial order, Capsulimonadales ord. nov., of the class Armatimonadia of the phylum Armatimonadetes.</title>
        <authorList>
            <person name="Li J."/>
            <person name="Kudo C."/>
            <person name="Tonouchi A."/>
        </authorList>
    </citation>
    <scope>NUCLEOTIDE SEQUENCE [LARGE SCALE GENOMIC DNA]</scope>
    <source>
        <strain evidence="10 11">AX-7</strain>
    </source>
</reference>
<sequence length="370" mass="40848">MHDPRLTKWANTMTQYSLSLKAGQQLLIRVDEAGVPLAREVYASAIRLGAHPHLQVLLDGLDEVFLTTASDEQLEYVSPIRKFEYETIDAMCAIMAPTNTAGLSGVDPAKQAKAQKANSIIRKSLFQRTATEKADWVLTLFPTPAAAQNAGLSLAAYEEFVMSAMFLDQDDPAEAWREFSRKQQHYVDYLNQVKTLRFVAADTDITMSVEGRLWINSDGHRNFPSGEVFSGPIENSVNGRVRYTFPTAHLGHEVHDIQLTFENGRVVSAEASSGLEFLEEMLETDPGARSLGEVAIGNNYGVRRYTRNTLYDEKIGGTFHLALGNAYPETGGVNSSAVHWDMVCDMRPDAGGGAIYADGVVIHENGEWKI</sequence>
<keyword evidence="11" id="KW-1185">Reference proteome</keyword>
<dbReference type="Gene3D" id="3.40.1830.10">
    <property type="entry name" value="Thermophilic metalloprotease (M29)"/>
    <property type="match status" value="1"/>
</dbReference>
<dbReference type="Pfam" id="PF02073">
    <property type="entry name" value="Peptidase_M29"/>
    <property type="match status" value="1"/>
</dbReference>
<keyword evidence="7" id="KW-0479">Metal-binding</keyword>
<dbReference type="InterPro" id="IPR000787">
    <property type="entry name" value="Peptidase_M29"/>
</dbReference>
<dbReference type="GO" id="GO:0008237">
    <property type="term" value="F:metallopeptidase activity"/>
    <property type="evidence" value="ECO:0007669"/>
    <property type="project" value="UniProtKB-KW"/>
</dbReference>
<evidence type="ECO:0000256" key="4">
    <source>
        <dbReference type="ARBA" id="ARBA00008236"/>
    </source>
</evidence>
<dbReference type="RefSeq" id="WP_119319144.1">
    <property type="nucleotide sequence ID" value="NZ_AP025739.1"/>
</dbReference>
<dbReference type="FunCoup" id="A0A402CP62">
    <property type="interactions" value="1"/>
</dbReference>
<evidence type="ECO:0000256" key="8">
    <source>
        <dbReference type="ARBA" id="ARBA00022801"/>
    </source>
</evidence>
<evidence type="ECO:0000313" key="10">
    <source>
        <dbReference type="EMBL" id="BDI33189.1"/>
    </source>
</evidence>
<dbReference type="AlphaFoldDB" id="A0A402CP62"/>
<evidence type="ECO:0000256" key="6">
    <source>
        <dbReference type="ARBA" id="ARBA00022670"/>
    </source>
</evidence>
<dbReference type="SUPFAM" id="SSF144052">
    <property type="entry name" value="Thermophilic metalloprotease-like"/>
    <property type="match status" value="1"/>
</dbReference>
<dbReference type="OrthoDB" id="9803993at2"/>
<evidence type="ECO:0000256" key="1">
    <source>
        <dbReference type="ARBA" id="ARBA00001941"/>
    </source>
</evidence>
<evidence type="ECO:0000256" key="2">
    <source>
        <dbReference type="ARBA" id="ARBA00001946"/>
    </source>
</evidence>
<keyword evidence="5 10" id="KW-0031">Aminopeptidase</keyword>
<dbReference type="InterPro" id="IPR035097">
    <property type="entry name" value="M29_N-terminal"/>
</dbReference>
<keyword evidence="9" id="KW-0482">Metalloprotease</keyword>
<dbReference type="GO" id="GO:0006508">
    <property type="term" value="P:proteolysis"/>
    <property type="evidence" value="ECO:0007669"/>
    <property type="project" value="UniProtKB-KW"/>
</dbReference>
<gene>
    <name evidence="10" type="ORF">CCAX7_52400</name>
</gene>
<dbReference type="InterPro" id="IPR052170">
    <property type="entry name" value="M29_Exopeptidase"/>
</dbReference>
<dbReference type="EMBL" id="AP025739">
    <property type="protein sequence ID" value="BDI33189.1"/>
    <property type="molecule type" value="Genomic_DNA"/>
</dbReference>
<dbReference type="KEGG" id="ccot:CCAX7_52400"/>
<dbReference type="GO" id="GO:0046872">
    <property type="term" value="F:metal ion binding"/>
    <property type="evidence" value="ECO:0007669"/>
    <property type="project" value="UniProtKB-KW"/>
</dbReference>
<keyword evidence="6" id="KW-0645">Protease</keyword>
<proteinExistence type="inferred from homology"/>
<evidence type="ECO:0000256" key="9">
    <source>
        <dbReference type="ARBA" id="ARBA00023049"/>
    </source>
</evidence>
<evidence type="ECO:0000256" key="5">
    <source>
        <dbReference type="ARBA" id="ARBA00022438"/>
    </source>
</evidence>
<dbReference type="PRINTS" id="PR00919">
    <property type="entry name" value="THERMOPTASE"/>
</dbReference>
<comment type="cofactor">
    <cofactor evidence="2">
        <name>Mg(2+)</name>
        <dbReference type="ChEBI" id="CHEBI:18420"/>
    </cofactor>
</comment>
<comment type="cofactor">
    <cofactor evidence="1">
        <name>Co(2+)</name>
        <dbReference type="ChEBI" id="CHEBI:48828"/>
    </cofactor>
</comment>
<evidence type="ECO:0000256" key="3">
    <source>
        <dbReference type="ARBA" id="ARBA00001947"/>
    </source>
</evidence>
<name>A0A402CP62_9BACT</name>
<accession>A0A402CP62</accession>
<dbReference type="PANTHER" id="PTHR34448">
    <property type="entry name" value="AMINOPEPTIDASE"/>
    <property type="match status" value="1"/>
</dbReference>